<organism evidence="7">
    <name type="scientific">Eutreptiella gymnastica</name>
    <dbReference type="NCBI Taxonomy" id="73025"/>
    <lineage>
        <taxon>Eukaryota</taxon>
        <taxon>Discoba</taxon>
        <taxon>Euglenozoa</taxon>
        <taxon>Euglenida</taxon>
        <taxon>Spirocuta</taxon>
        <taxon>Euglenophyceae</taxon>
        <taxon>Eutreptiales</taxon>
        <taxon>Eutreptiaceae</taxon>
        <taxon>Eutreptiella</taxon>
    </lineage>
</organism>
<dbReference type="GO" id="GO:0006888">
    <property type="term" value="P:endoplasmic reticulum to Golgi vesicle-mediated transport"/>
    <property type="evidence" value="ECO:0007669"/>
    <property type="project" value="UniProtKB-UniRule"/>
</dbReference>
<dbReference type="GO" id="GO:0070973">
    <property type="term" value="P:protein localization to endoplasmic reticulum exit site"/>
    <property type="evidence" value="ECO:0007669"/>
    <property type="project" value="UniProtKB-UniRule"/>
</dbReference>
<sequence>MLAKAMFGVMLAEATLVVILIMPTTNTMRGHMVALSRWVWSSNVVRALVMAVLIMQGAVFFEAMRNIDRLDDRRTDSGITGEYYNYANLLRNQRNAYIAGFGLFLTFLIWRQLAILSHLYELYETRAKYEETAEYRAEMKAKESDSEHRPLLP</sequence>
<dbReference type="GO" id="GO:0005789">
    <property type="term" value="C:endoplasmic reticulum membrane"/>
    <property type="evidence" value="ECO:0007669"/>
    <property type="project" value="UniProtKB-SubCell"/>
</dbReference>
<dbReference type="AlphaFoldDB" id="A0A7S1NFZ1"/>
<dbReference type="InterPro" id="IPR040463">
    <property type="entry name" value="BAP29/BAP31_N"/>
</dbReference>
<reference evidence="7" key="1">
    <citation type="submission" date="2021-01" db="EMBL/GenBank/DDBJ databases">
        <authorList>
            <person name="Corre E."/>
            <person name="Pelletier E."/>
            <person name="Niang G."/>
            <person name="Scheremetjew M."/>
            <person name="Finn R."/>
            <person name="Kale V."/>
            <person name="Holt S."/>
            <person name="Cochrane G."/>
            <person name="Meng A."/>
            <person name="Brown T."/>
            <person name="Cohen L."/>
        </authorList>
    </citation>
    <scope>NUCLEOTIDE SEQUENCE</scope>
    <source>
        <strain evidence="7">NIES-381</strain>
    </source>
</reference>
<evidence type="ECO:0000256" key="4">
    <source>
        <dbReference type="ARBA" id="ARBA00023136"/>
    </source>
</evidence>
<keyword evidence="5" id="KW-0813">Transport</keyword>
<feature type="transmembrane region" description="Helical" evidence="5">
    <location>
        <begin position="7"/>
        <end position="24"/>
    </location>
</feature>
<comment type="subcellular location">
    <subcellularLocation>
        <location evidence="5">Endoplasmic reticulum membrane</location>
        <topology evidence="5">Multi-pass membrane protein</topology>
    </subcellularLocation>
    <subcellularLocation>
        <location evidence="1">Membrane</location>
        <topology evidence="1">Multi-pass membrane protein</topology>
    </subcellularLocation>
</comment>
<evidence type="ECO:0000256" key="5">
    <source>
        <dbReference type="RuleBase" id="RU367026"/>
    </source>
</evidence>
<accession>A0A7S1NFZ1</accession>
<evidence type="ECO:0000256" key="3">
    <source>
        <dbReference type="ARBA" id="ARBA00022989"/>
    </source>
</evidence>
<proteinExistence type="inferred from homology"/>
<keyword evidence="4 5" id="KW-0472">Membrane</keyword>
<keyword evidence="5" id="KW-0931">ER-Golgi transport</keyword>
<feature type="transmembrane region" description="Helical" evidence="5">
    <location>
        <begin position="44"/>
        <end position="64"/>
    </location>
</feature>
<dbReference type="Pfam" id="PF05529">
    <property type="entry name" value="Bap31"/>
    <property type="match status" value="1"/>
</dbReference>
<gene>
    <name evidence="7" type="ORF">EGYM00392_LOCUS29631</name>
</gene>
<protein>
    <recommendedName>
        <fullName evidence="5">Endoplasmic reticulum transmembrane protein</fullName>
    </recommendedName>
</protein>
<dbReference type="InterPro" id="IPR008417">
    <property type="entry name" value="BAP29/BAP31"/>
</dbReference>
<feature type="transmembrane region" description="Helical" evidence="5">
    <location>
        <begin position="96"/>
        <end position="120"/>
    </location>
</feature>
<keyword evidence="5" id="KW-0256">Endoplasmic reticulum</keyword>
<dbReference type="GO" id="GO:0006886">
    <property type="term" value="P:intracellular protein transport"/>
    <property type="evidence" value="ECO:0007669"/>
    <property type="project" value="UniProtKB-UniRule"/>
</dbReference>
<feature type="domain" description="BAP29/BAP31 transmembrane" evidence="6">
    <location>
        <begin position="5"/>
        <end position="126"/>
    </location>
</feature>
<dbReference type="EMBL" id="HBGA01079388">
    <property type="protein sequence ID" value="CAD9018519.1"/>
    <property type="molecule type" value="Transcribed_RNA"/>
</dbReference>
<evidence type="ECO:0000256" key="2">
    <source>
        <dbReference type="ARBA" id="ARBA00022692"/>
    </source>
</evidence>
<dbReference type="PANTHER" id="PTHR12701:SF20">
    <property type="entry name" value="ENDOPLASMIC RETICULUM TRANSMEMBRANE PROTEIN"/>
    <property type="match status" value="1"/>
</dbReference>
<name>A0A7S1NFZ1_9EUGL</name>
<keyword evidence="3 5" id="KW-1133">Transmembrane helix</keyword>
<evidence type="ECO:0000313" key="7">
    <source>
        <dbReference type="EMBL" id="CAD9018519.1"/>
    </source>
</evidence>
<comment type="similarity">
    <text evidence="5">Belongs to the BCAP29/BCAP31 family.</text>
</comment>
<dbReference type="PANTHER" id="PTHR12701">
    <property type="entry name" value="BCR-ASSOCIATED PROTEIN, BAP"/>
    <property type="match status" value="1"/>
</dbReference>
<evidence type="ECO:0000259" key="6">
    <source>
        <dbReference type="Pfam" id="PF05529"/>
    </source>
</evidence>
<comment type="function">
    <text evidence="5">May play a role in anterograde transport of membrane proteins from the endoplasmic reticulum to the Golgi.</text>
</comment>
<keyword evidence="2 5" id="KW-0812">Transmembrane</keyword>
<evidence type="ECO:0000256" key="1">
    <source>
        <dbReference type="ARBA" id="ARBA00004141"/>
    </source>
</evidence>
<keyword evidence="5" id="KW-0653">Protein transport</keyword>